<proteinExistence type="predicted"/>
<sequence>MAFSLFFQGLVADVILKKSKFSAFFSKIQDYNR</sequence>
<accession>A0A381YSS4</accession>
<dbReference type="EMBL" id="UINC01018892">
    <property type="protein sequence ID" value="SVA79681.1"/>
    <property type="molecule type" value="Genomic_DNA"/>
</dbReference>
<gene>
    <name evidence="1" type="ORF">METZ01_LOCUS132535</name>
</gene>
<protein>
    <submittedName>
        <fullName evidence="1">Uncharacterized protein</fullName>
    </submittedName>
</protein>
<name>A0A381YSS4_9ZZZZ</name>
<dbReference type="AlphaFoldDB" id="A0A381YSS4"/>
<evidence type="ECO:0000313" key="1">
    <source>
        <dbReference type="EMBL" id="SVA79681.1"/>
    </source>
</evidence>
<organism evidence="1">
    <name type="scientific">marine metagenome</name>
    <dbReference type="NCBI Taxonomy" id="408172"/>
    <lineage>
        <taxon>unclassified sequences</taxon>
        <taxon>metagenomes</taxon>
        <taxon>ecological metagenomes</taxon>
    </lineage>
</organism>
<reference evidence="1" key="1">
    <citation type="submission" date="2018-05" db="EMBL/GenBank/DDBJ databases">
        <authorList>
            <person name="Lanie J.A."/>
            <person name="Ng W.-L."/>
            <person name="Kazmierczak K.M."/>
            <person name="Andrzejewski T.M."/>
            <person name="Davidsen T.M."/>
            <person name="Wayne K.J."/>
            <person name="Tettelin H."/>
            <person name="Glass J.I."/>
            <person name="Rusch D."/>
            <person name="Podicherti R."/>
            <person name="Tsui H.-C.T."/>
            <person name="Winkler M.E."/>
        </authorList>
    </citation>
    <scope>NUCLEOTIDE SEQUENCE</scope>
</reference>